<dbReference type="Proteomes" id="UP000237000">
    <property type="component" value="Unassembled WGS sequence"/>
</dbReference>
<evidence type="ECO:0000313" key="1">
    <source>
        <dbReference type="EMBL" id="POO00092.1"/>
    </source>
</evidence>
<dbReference type="AlphaFoldDB" id="A0A2P5FQN4"/>
<organism evidence="1 2">
    <name type="scientific">Trema orientale</name>
    <name type="common">Charcoal tree</name>
    <name type="synonym">Celtis orientalis</name>
    <dbReference type="NCBI Taxonomy" id="63057"/>
    <lineage>
        <taxon>Eukaryota</taxon>
        <taxon>Viridiplantae</taxon>
        <taxon>Streptophyta</taxon>
        <taxon>Embryophyta</taxon>
        <taxon>Tracheophyta</taxon>
        <taxon>Spermatophyta</taxon>
        <taxon>Magnoliopsida</taxon>
        <taxon>eudicotyledons</taxon>
        <taxon>Gunneridae</taxon>
        <taxon>Pentapetalae</taxon>
        <taxon>rosids</taxon>
        <taxon>fabids</taxon>
        <taxon>Rosales</taxon>
        <taxon>Cannabaceae</taxon>
        <taxon>Trema</taxon>
    </lineage>
</organism>
<accession>A0A2P5FQN4</accession>
<dbReference type="EMBL" id="JXTC01000015">
    <property type="protein sequence ID" value="POO00092.1"/>
    <property type="molecule type" value="Genomic_DNA"/>
</dbReference>
<evidence type="ECO:0000313" key="2">
    <source>
        <dbReference type="Proteomes" id="UP000237000"/>
    </source>
</evidence>
<protein>
    <submittedName>
        <fullName evidence="1">Uncharacterized protein</fullName>
    </submittedName>
</protein>
<reference evidence="2" key="1">
    <citation type="submission" date="2016-06" db="EMBL/GenBank/DDBJ databases">
        <title>Parallel loss of symbiosis genes in relatives of nitrogen-fixing non-legume Parasponia.</title>
        <authorList>
            <person name="Van Velzen R."/>
            <person name="Holmer R."/>
            <person name="Bu F."/>
            <person name="Rutten L."/>
            <person name="Van Zeijl A."/>
            <person name="Liu W."/>
            <person name="Santuari L."/>
            <person name="Cao Q."/>
            <person name="Sharma T."/>
            <person name="Shen D."/>
            <person name="Roswanjaya Y."/>
            <person name="Wardhani T."/>
            <person name="Kalhor M.S."/>
            <person name="Jansen J."/>
            <person name="Van den Hoogen J."/>
            <person name="Gungor B."/>
            <person name="Hartog M."/>
            <person name="Hontelez J."/>
            <person name="Verver J."/>
            <person name="Yang W.-C."/>
            <person name="Schijlen E."/>
            <person name="Repin R."/>
            <person name="Schilthuizen M."/>
            <person name="Schranz E."/>
            <person name="Heidstra R."/>
            <person name="Miyata K."/>
            <person name="Fedorova E."/>
            <person name="Kohlen W."/>
            <person name="Bisseling T."/>
            <person name="Smit S."/>
            <person name="Geurts R."/>
        </authorList>
    </citation>
    <scope>NUCLEOTIDE SEQUENCE [LARGE SCALE GENOMIC DNA]</scope>
    <source>
        <strain evidence="2">cv. RG33-2</strain>
    </source>
</reference>
<name>A0A2P5FQN4_TREOI</name>
<proteinExistence type="predicted"/>
<sequence length="102" mass="11463">MEGFRSLMAANLDLEDLHPCKDIARPEISSHKIVVIGGVSILWKDVEDLLKVMKIKLVPTAEKDKGTDHYSSWIKKRSGARELPNLESNVNYEKSEKGKGKT</sequence>
<keyword evidence="2" id="KW-1185">Reference proteome</keyword>
<dbReference type="InParanoid" id="A0A2P5FQN4"/>
<comment type="caution">
    <text evidence="1">The sequence shown here is derived from an EMBL/GenBank/DDBJ whole genome shotgun (WGS) entry which is preliminary data.</text>
</comment>
<gene>
    <name evidence="1" type="ORF">TorRG33x02_042190</name>
</gene>
<feature type="non-terminal residue" evidence="1">
    <location>
        <position position="102"/>
    </location>
</feature>